<sequence length="437" mass="48271">MKKLFAGAAIIDVTPQKPMFLHGYPNVGRTSEGTNDPLYASALIMDNGEDQIGFCAVDVIFVSKEITYRVREYVQQSIGIKGENLMISASHTHSGPVTVTDIFYDPMVPEADPAYVQFLVDKISKVFMEAFKNKKRSKIAITTVDGTGVGGNRHSKTGAIDPEVPIVVLKDFDTDHIFALSVVHCMHPTVLHEDSKLFSADFPGYTRKYISEKLGGDVVLLYQTGPSGNQSPRHFIDSNTFSEASRLGYMLGQRIVEGVRKLNRSDYQDCLSLHIRKSQLDLPRKKFMALADAETKVAFVKNKLDTMRLKGEPAAEIRTVECDWFGAEENLKLAKMFSAGELEKVYKALLPIEINSIALGEVHFVFLPGELFVEYSLAIKKNASRSVFVSSLSNGVLAGYIVSEEAEKEGGYEASNSIFPAEAGTLIVKMVDEMLRG</sequence>
<proteinExistence type="predicted"/>
<dbReference type="KEGG" id="aalg:AREALGSMS7_01155"/>
<reference evidence="2 3" key="1">
    <citation type="submission" date="2017-07" db="EMBL/GenBank/DDBJ databases">
        <title>Genome Sequence of Arenibacter algicola Strain SMS7 Isolated from a culture of the Diatom Skeletonema marinoi.</title>
        <authorList>
            <person name="Topel M."/>
            <person name="Pinder M.I.M."/>
            <person name="Johansson O.N."/>
            <person name="Kourtchenko O."/>
            <person name="Godhe A."/>
            <person name="Clarke A.K."/>
        </authorList>
    </citation>
    <scope>NUCLEOTIDE SEQUENCE [LARGE SCALE GENOMIC DNA]</scope>
    <source>
        <strain evidence="2 3">SMS7</strain>
    </source>
</reference>
<name>A0A221UTQ5_9FLAO</name>
<protein>
    <recommendedName>
        <fullName evidence="1">Neutral/alkaline non-lysosomal ceramidase N-terminal domain-containing protein</fullName>
    </recommendedName>
</protein>
<organism evidence="2 3">
    <name type="scientific">Arenibacter algicola</name>
    <dbReference type="NCBI Taxonomy" id="616991"/>
    <lineage>
        <taxon>Bacteria</taxon>
        <taxon>Pseudomonadati</taxon>
        <taxon>Bacteroidota</taxon>
        <taxon>Flavobacteriia</taxon>
        <taxon>Flavobacteriales</taxon>
        <taxon>Flavobacteriaceae</taxon>
        <taxon>Arenibacter</taxon>
    </lineage>
</organism>
<dbReference type="RefSeq" id="WP_093977585.1">
    <property type="nucleotide sequence ID" value="NZ_CP022515.1"/>
</dbReference>
<dbReference type="AlphaFoldDB" id="A0A221UTQ5"/>
<dbReference type="Pfam" id="PF04734">
    <property type="entry name" value="Ceramidase_alk"/>
    <property type="match status" value="1"/>
</dbReference>
<feature type="domain" description="Neutral/alkaline non-lysosomal ceramidase N-terminal" evidence="1">
    <location>
        <begin position="7"/>
        <end position="206"/>
    </location>
</feature>
<evidence type="ECO:0000313" key="2">
    <source>
        <dbReference type="EMBL" id="ASO04630.1"/>
    </source>
</evidence>
<dbReference type="Proteomes" id="UP000204551">
    <property type="component" value="Chromosome"/>
</dbReference>
<accession>A0A221UTQ5</accession>
<dbReference type="EMBL" id="CP022515">
    <property type="protein sequence ID" value="ASO04630.1"/>
    <property type="molecule type" value="Genomic_DNA"/>
</dbReference>
<dbReference type="InterPro" id="IPR031329">
    <property type="entry name" value="NEUT/ALK_ceramidase_N"/>
</dbReference>
<evidence type="ECO:0000259" key="1">
    <source>
        <dbReference type="Pfam" id="PF04734"/>
    </source>
</evidence>
<gene>
    <name evidence="2" type="ORF">AREALGSMS7_01155</name>
</gene>
<evidence type="ECO:0000313" key="3">
    <source>
        <dbReference type="Proteomes" id="UP000204551"/>
    </source>
</evidence>